<protein>
    <recommendedName>
        <fullName evidence="1">Polymerase/histidinol phosphatase N-terminal domain-containing protein</fullName>
    </recommendedName>
</protein>
<dbReference type="RefSeq" id="WP_122015314.1">
    <property type="nucleotide sequence ID" value="NZ_CP033169.1"/>
</dbReference>
<evidence type="ECO:0000313" key="3">
    <source>
        <dbReference type="Proteomes" id="UP000280960"/>
    </source>
</evidence>
<reference evidence="2 3" key="1">
    <citation type="submission" date="2018-10" db="EMBL/GenBank/DDBJ databases">
        <authorList>
            <person name="Zhang X."/>
        </authorList>
    </citation>
    <scope>NUCLEOTIDE SEQUENCE [LARGE SCALE GENOMIC DNA]</scope>
    <source>
        <strain evidence="2 3">SK-G1</strain>
    </source>
</reference>
<dbReference type="KEGG" id="bacg:D2962_13765"/>
<evidence type="ECO:0000259" key="1">
    <source>
        <dbReference type="SMART" id="SM00481"/>
    </source>
</evidence>
<dbReference type="PANTHER" id="PTHR36928">
    <property type="entry name" value="PHOSPHATASE YCDX-RELATED"/>
    <property type="match status" value="1"/>
</dbReference>
<gene>
    <name evidence="2" type="ORF">D2962_13765</name>
</gene>
<evidence type="ECO:0000313" key="2">
    <source>
        <dbReference type="EMBL" id="AYO31522.1"/>
    </source>
</evidence>
<dbReference type="GO" id="GO:0042578">
    <property type="term" value="F:phosphoric ester hydrolase activity"/>
    <property type="evidence" value="ECO:0007669"/>
    <property type="project" value="TreeGrafter"/>
</dbReference>
<keyword evidence="3" id="KW-1185">Reference proteome</keyword>
<dbReference type="SMART" id="SM00481">
    <property type="entry name" value="POLIIIAc"/>
    <property type="match status" value="1"/>
</dbReference>
<proteinExistence type="predicted"/>
<dbReference type="InterPro" id="IPR004013">
    <property type="entry name" value="PHP_dom"/>
</dbReference>
<dbReference type="Pfam" id="PF02811">
    <property type="entry name" value="PHP"/>
    <property type="match status" value="1"/>
</dbReference>
<dbReference type="Proteomes" id="UP000280960">
    <property type="component" value="Chromosome"/>
</dbReference>
<dbReference type="GO" id="GO:0005829">
    <property type="term" value="C:cytosol"/>
    <property type="evidence" value="ECO:0007669"/>
    <property type="project" value="TreeGrafter"/>
</dbReference>
<accession>A0A3G2R7S5</accession>
<dbReference type="InterPro" id="IPR016195">
    <property type="entry name" value="Pol/histidinol_Pase-like"/>
</dbReference>
<organism evidence="2 3">
    <name type="scientific">Biomaibacter acetigenes</name>
    <dbReference type="NCBI Taxonomy" id="2316383"/>
    <lineage>
        <taxon>Bacteria</taxon>
        <taxon>Bacillati</taxon>
        <taxon>Bacillota</taxon>
        <taxon>Clostridia</taxon>
        <taxon>Thermosediminibacterales</taxon>
        <taxon>Tepidanaerobacteraceae</taxon>
        <taxon>Biomaibacter</taxon>
    </lineage>
</organism>
<dbReference type="GO" id="GO:0008270">
    <property type="term" value="F:zinc ion binding"/>
    <property type="evidence" value="ECO:0007669"/>
    <property type="project" value="TreeGrafter"/>
</dbReference>
<dbReference type="PANTHER" id="PTHR36928:SF1">
    <property type="entry name" value="PHOSPHATASE YCDX-RELATED"/>
    <property type="match status" value="1"/>
</dbReference>
<sequence length="248" mass="28435">MKYFDLHTHSIYSDGDASIEELKKMADEKGYGLGISDHIFCPPILETDDIKNYLDILDNYPVLKGVEANIGQDALLPDSILKRLDYVIASVHWLPYNGSILYLSEYFGYRAGHRDMYVQKYDKRYSENLLEICLKIIEKTFTSTRVDILGHPTVLPFYEDLIGSSFLEHWEDEVINLCIKHNVAIEISGLWKEPGKSFIKKAYNKGAFFSFGSDCHKIEEICDLDYPIKVVKEAGIPFERIYIPEGAS</sequence>
<dbReference type="EMBL" id="CP033169">
    <property type="protein sequence ID" value="AYO31522.1"/>
    <property type="molecule type" value="Genomic_DNA"/>
</dbReference>
<dbReference type="SUPFAM" id="SSF89550">
    <property type="entry name" value="PHP domain-like"/>
    <property type="match status" value="1"/>
</dbReference>
<dbReference type="Gene3D" id="3.20.20.140">
    <property type="entry name" value="Metal-dependent hydrolases"/>
    <property type="match status" value="1"/>
</dbReference>
<dbReference type="AlphaFoldDB" id="A0A3G2R7S5"/>
<dbReference type="InterPro" id="IPR050243">
    <property type="entry name" value="PHP_phosphatase"/>
</dbReference>
<feature type="domain" description="Polymerase/histidinol phosphatase N-terminal" evidence="1">
    <location>
        <begin position="4"/>
        <end position="72"/>
    </location>
</feature>
<name>A0A3G2R7S5_9FIRM</name>
<dbReference type="InterPro" id="IPR003141">
    <property type="entry name" value="Pol/His_phosphatase_N"/>
</dbReference>